<evidence type="ECO:0000256" key="3">
    <source>
        <dbReference type="ARBA" id="ARBA00038874"/>
    </source>
</evidence>
<evidence type="ECO:0000313" key="4">
    <source>
        <dbReference type="EMBL" id="KAH7326696.1"/>
    </source>
</evidence>
<dbReference type="PANTHER" id="PTHR22603">
    <property type="entry name" value="CHOLINE/ETHANOALAMINE KINASE"/>
    <property type="match status" value="1"/>
</dbReference>
<dbReference type="GO" id="GO:0006646">
    <property type="term" value="P:phosphatidylethanolamine biosynthetic process"/>
    <property type="evidence" value="ECO:0007669"/>
    <property type="project" value="TreeGrafter"/>
</dbReference>
<keyword evidence="4" id="KW-0418">Kinase</keyword>
<dbReference type="Gene3D" id="3.90.1200.10">
    <property type="match status" value="1"/>
</dbReference>
<comment type="pathway">
    <text evidence="1">Phospholipid metabolism; phosphatidylethanolamine biosynthesis; phosphatidylethanolamine from ethanolamine: step 1/3.</text>
</comment>
<name>A0A8K0SZR3_9HYPO</name>
<dbReference type="PANTHER" id="PTHR22603:SF66">
    <property type="entry name" value="ETHANOLAMINE KINASE"/>
    <property type="match status" value="1"/>
</dbReference>
<keyword evidence="5" id="KW-1185">Reference proteome</keyword>
<evidence type="ECO:0000256" key="1">
    <source>
        <dbReference type="ARBA" id="ARBA00037883"/>
    </source>
</evidence>
<dbReference type="Proteomes" id="UP000813444">
    <property type="component" value="Unassembled WGS sequence"/>
</dbReference>
<dbReference type="InterPro" id="IPR011009">
    <property type="entry name" value="Kinase-like_dom_sf"/>
</dbReference>
<comment type="similarity">
    <text evidence="2">Belongs to the choline/ethanolamine kinase family.</text>
</comment>
<reference evidence="4" key="1">
    <citation type="journal article" date="2021" name="Nat. Commun.">
        <title>Genetic determinants of endophytism in the Arabidopsis root mycobiome.</title>
        <authorList>
            <person name="Mesny F."/>
            <person name="Miyauchi S."/>
            <person name="Thiergart T."/>
            <person name="Pickel B."/>
            <person name="Atanasova L."/>
            <person name="Karlsson M."/>
            <person name="Huettel B."/>
            <person name="Barry K.W."/>
            <person name="Haridas S."/>
            <person name="Chen C."/>
            <person name="Bauer D."/>
            <person name="Andreopoulos W."/>
            <person name="Pangilinan J."/>
            <person name="LaButti K."/>
            <person name="Riley R."/>
            <person name="Lipzen A."/>
            <person name="Clum A."/>
            <person name="Drula E."/>
            <person name="Henrissat B."/>
            <person name="Kohler A."/>
            <person name="Grigoriev I.V."/>
            <person name="Martin F.M."/>
            <person name="Hacquard S."/>
        </authorList>
    </citation>
    <scope>NUCLEOTIDE SEQUENCE</scope>
    <source>
        <strain evidence="4">MPI-CAGE-CH-0235</strain>
    </source>
</reference>
<dbReference type="SUPFAM" id="SSF56112">
    <property type="entry name" value="Protein kinase-like (PK-like)"/>
    <property type="match status" value="1"/>
</dbReference>
<protein>
    <recommendedName>
        <fullName evidence="3">ethanolamine kinase</fullName>
        <ecNumber evidence="3">2.7.1.82</ecNumber>
    </recommendedName>
</protein>
<comment type="caution">
    <text evidence="4">The sequence shown here is derived from an EMBL/GenBank/DDBJ whole genome shotgun (WGS) entry which is preliminary data.</text>
</comment>
<sequence length="409" mass="46287">MSPLVWNDDAEHHIRFIPLSYDSHDSEASALKLIYTLMPQWASEDSKVELIRFTDGITNTLLKAVNRRPGLSKEDVDREAILLRAYGNRTDLLIDREREAANHELLMKYKLAPELLARFENGMLYRFVSGTVALPADLRRPDVLAAVARRLAEWHALVPCLPDASLTNGHANGKLNGSHCVKAATTGPHGKLIPNVWTTLQKWVRVLPTATDAQRKQQAQLQRELDLMMERLGQRPGLGHQGLVFSHCDLLCANIIIHSDVEGGPAQSVSFIDYEYGTPSPAAFDLANHFAEWAGYECDYSAVPTRSQRRAFITEYIQTYFRLRGETPDINQEIEKLMAEVDVFRGLPGFYWGIWSLIQAMISEIDFDYASYAEERLGEYWAYKAETDGSRAASNKDMPLREKTWSQGQ</sequence>
<dbReference type="GO" id="GO:0004305">
    <property type="term" value="F:ethanolamine kinase activity"/>
    <property type="evidence" value="ECO:0007669"/>
    <property type="project" value="UniProtKB-EC"/>
</dbReference>
<dbReference type="Pfam" id="PF01633">
    <property type="entry name" value="Choline_kinase"/>
    <property type="match status" value="1"/>
</dbReference>
<evidence type="ECO:0000256" key="2">
    <source>
        <dbReference type="ARBA" id="ARBA00038211"/>
    </source>
</evidence>
<gene>
    <name evidence="4" type="ORF">B0I35DRAFT_142072</name>
</gene>
<accession>A0A8K0SZR3</accession>
<dbReference type="AlphaFoldDB" id="A0A8K0SZR3"/>
<dbReference type="EC" id="2.7.1.82" evidence="3"/>
<dbReference type="OrthoDB" id="10267235at2759"/>
<keyword evidence="4" id="KW-0808">Transferase</keyword>
<dbReference type="EMBL" id="JAGPNK010000002">
    <property type="protein sequence ID" value="KAH7326696.1"/>
    <property type="molecule type" value="Genomic_DNA"/>
</dbReference>
<evidence type="ECO:0000313" key="5">
    <source>
        <dbReference type="Proteomes" id="UP000813444"/>
    </source>
</evidence>
<proteinExistence type="inferred from homology"/>
<dbReference type="GO" id="GO:0005737">
    <property type="term" value="C:cytoplasm"/>
    <property type="evidence" value="ECO:0007669"/>
    <property type="project" value="TreeGrafter"/>
</dbReference>
<organism evidence="4 5">
    <name type="scientific">Stachybotrys elegans</name>
    <dbReference type="NCBI Taxonomy" id="80388"/>
    <lineage>
        <taxon>Eukaryota</taxon>
        <taxon>Fungi</taxon>
        <taxon>Dikarya</taxon>
        <taxon>Ascomycota</taxon>
        <taxon>Pezizomycotina</taxon>
        <taxon>Sordariomycetes</taxon>
        <taxon>Hypocreomycetidae</taxon>
        <taxon>Hypocreales</taxon>
        <taxon>Stachybotryaceae</taxon>
        <taxon>Stachybotrys</taxon>
    </lineage>
</organism>
<dbReference type="CDD" id="cd05157">
    <property type="entry name" value="ETNK_euk"/>
    <property type="match status" value="1"/>
</dbReference>